<comment type="similarity">
    <text evidence="2 11">Belongs to the glycosyltransferase 10 family.</text>
</comment>
<evidence type="ECO:0000256" key="7">
    <source>
        <dbReference type="ARBA" id="ARBA00022989"/>
    </source>
</evidence>
<dbReference type="EC" id="2.4.1.-" evidence="11"/>
<dbReference type="InterPro" id="IPR055270">
    <property type="entry name" value="Glyco_tran_10_C"/>
</dbReference>
<dbReference type="Pfam" id="PF17039">
    <property type="entry name" value="Glyco_tran_10_N"/>
    <property type="match status" value="1"/>
</dbReference>
<evidence type="ECO:0000313" key="14">
    <source>
        <dbReference type="EMBL" id="CAE1275566.1"/>
    </source>
</evidence>
<keyword evidence="5 11" id="KW-0812">Transmembrane</keyword>
<name>A0A812CPX4_ACAPH</name>
<keyword evidence="8 11" id="KW-0472">Membrane</keyword>
<dbReference type="PANTHER" id="PTHR11929:SF194">
    <property type="entry name" value="ALPHA-(1,3)-FUCOSYLTRANSFERASE 10"/>
    <property type="match status" value="1"/>
</dbReference>
<sequence length="467" mass="54750">MFVLIARQCLLRYFLVVFLVVFVIIMIIGFSIFTTEDHEVFINEPILHDEPDHHEAGAADAIKESIKHPIIMWWSKFTGQKYEERVCGDVTCVFTEDRHYKNHPNTKVFMFYGSDFNVNDLPLPRKPHHEWALFHEESPKNNYLFSHADIMTMFNHTCTFKRESDYSITTQHLPTLDWLEDTQYLLSTGTKNSYLDELAPIMYVHSDCDTPSDRDTYISLLQKYIKVDSYGTCLHNKDLPQHLIDPIKGMLHKDFLNLVARYKFAFSMENGICDDYITEKLWRPLMVGTVPVVLGSSKVQDFLPAHKSAILINEFKTVEDLAKQLLFLNSNDAEYEQYLRWKKTGVTNKYLKKVMRDREWEAPLDGLPSDGGINFIEGFECFVCKRTHENLRLLKEGKPQKLFQASLEHYGCPMPVRFNSLGQRVDSSDWAHEWHEKQKIAKALRYYIDRGKNFTLKELHEFKYTPD</sequence>
<comment type="pathway">
    <text evidence="1">Protein modification; protein glycosylation.</text>
</comment>
<dbReference type="GO" id="GO:0032580">
    <property type="term" value="C:Golgi cisterna membrane"/>
    <property type="evidence" value="ECO:0007669"/>
    <property type="project" value="UniProtKB-SubCell"/>
</dbReference>
<keyword evidence="3 11" id="KW-0328">Glycosyltransferase</keyword>
<dbReference type="InterPro" id="IPR001503">
    <property type="entry name" value="Glyco_trans_10"/>
</dbReference>
<keyword evidence="11" id="KW-0333">Golgi apparatus</keyword>
<dbReference type="AlphaFoldDB" id="A0A812CPX4"/>
<dbReference type="Gene3D" id="3.40.50.11660">
    <property type="entry name" value="Glycosyl transferase family 10, C-terminal domain"/>
    <property type="match status" value="1"/>
</dbReference>
<dbReference type="InterPro" id="IPR031481">
    <property type="entry name" value="Glyco_tran_10_N"/>
</dbReference>
<comment type="caution">
    <text evidence="14">The sequence shown here is derived from an EMBL/GenBank/DDBJ whole genome shotgun (WGS) entry which is preliminary data.</text>
</comment>
<evidence type="ECO:0000259" key="13">
    <source>
        <dbReference type="Pfam" id="PF17039"/>
    </source>
</evidence>
<evidence type="ECO:0000256" key="2">
    <source>
        <dbReference type="ARBA" id="ARBA00008919"/>
    </source>
</evidence>
<evidence type="ECO:0000256" key="5">
    <source>
        <dbReference type="ARBA" id="ARBA00022692"/>
    </source>
</evidence>
<dbReference type="SUPFAM" id="SSF53756">
    <property type="entry name" value="UDP-Glycosyltransferase/glycogen phosphorylase"/>
    <property type="match status" value="1"/>
</dbReference>
<evidence type="ECO:0000256" key="4">
    <source>
        <dbReference type="ARBA" id="ARBA00022679"/>
    </source>
</evidence>
<accession>A0A812CPX4</accession>
<keyword evidence="6" id="KW-0735">Signal-anchor</keyword>
<feature type="domain" description="Fucosyltransferase N-terminal" evidence="13">
    <location>
        <begin position="68"/>
        <end position="166"/>
    </location>
</feature>
<keyword evidence="9" id="KW-0325">Glycoprotein</keyword>
<evidence type="ECO:0000256" key="11">
    <source>
        <dbReference type="RuleBase" id="RU003832"/>
    </source>
</evidence>
<evidence type="ECO:0000256" key="1">
    <source>
        <dbReference type="ARBA" id="ARBA00004922"/>
    </source>
</evidence>
<comment type="subcellular location">
    <subcellularLocation>
        <location evidence="10">Endomembrane system</location>
        <topology evidence="10">Single-pass type II membrane protein</topology>
    </subcellularLocation>
    <subcellularLocation>
        <location evidence="11">Golgi apparatus</location>
        <location evidence="11">Golgi stack membrane</location>
        <topology evidence="11">Single-pass type II membrane protein</topology>
    </subcellularLocation>
</comment>
<evidence type="ECO:0000313" key="15">
    <source>
        <dbReference type="Proteomes" id="UP000597762"/>
    </source>
</evidence>
<evidence type="ECO:0000256" key="3">
    <source>
        <dbReference type="ARBA" id="ARBA00022676"/>
    </source>
</evidence>
<keyword evidence="7 11" id="KW-1133">Transmembrane helix</keyword>
<organism evidence="14 15">
    <name type="scientific">Acanthosepion pharaonis</name>
    <name type="common">Pharaoh cuttlefish</name>
    <name type="synonym">Sepia pharaonis</name>
    <dbReference type="NCBI Taxonomy" id="158019"/>
    <lineage>
        <taxon>Eukaryota</taxon>
        <taxon>Metazoa</taxon>
        <taxon>Spiralia</taxon>
        <taxon>Lophotrochozoa</taxon>
        <taxon>Mollusca</taxon>
        <taxon>Cephalopoda</taxon>
        <taxon>Coleoidea</taxon>
        <taxon>Decapodiformes</taxon>
        <taxon>Sepiida</taxon>
        <taxon>Sepiina</taxon>
        <taxon>Sepiidae</taxon>
        <taxon>Acanthosepion</taxon>
    </lineage>
</organism>
<gene>
    <name evidence="14" type="ORF">SPHA_39541</name>
</gene>
<dbReference type="OrthoDB" id="9993460at2759"/>
<evidence type="ECO:0000259" key="12">
    <source>
        <dbReference type="Pfam" id="PF00852"/>
    </source>
</evidence>
<feature type="transmembrane region" description="Helical" evidence="11">
    <location>
        <begin position="12"/>
        <end position="33"/>
    </location>
</feature>
<feature type="domain" description="Fucosyltransferase C-terminal" evidence="12">
    <location>
        <begin position="201"/>
        <end position="347"/>
    </location>
</feature>
<evidence type="ECO:0000256" key="8">
    <source>
        <dbReference type="ARBA" id="ARBA00023136"/>
    </source>
</evidence>
<keyword evidence="15" id="KW-1185">Reference proteome</keyword>
<evidence type="ECO:0000256" key="6">
    <source>
        <dbReference type="ARBA" id="ARBA00022968"/>
    </source>
</evidence>
<dbReference type="GO" id="GO:0046920">
    <property type="term" value="F:alpha-(1-&gt;3)-fucosyltransferase activity"/>
    <property type="evidence" value="ECO:0007669"/>
    <property type="project" value="TreeGrafter"/>
</dbReference>
<proteinExistence type="inferred from homology"/>
<dbReference type="UniPathway" id="UPA00378"/>
<dbReference type="EMBL" id="CAHIKZ030001845">
    <property type="protein sequence ID" value="CAE1275566.1"/>
    <property type="molecule type" value="Genomic_DNA"/>
</dbReference>
<dbReference type="InterPro" id="IPR038577">
    <property type="entry name" value="GT10-like_C_sf"/>
</dbReference>
<reference evidence="14" key="1">
    <citation type="submission" date="2021-01" db="EMBL/GenBank/DDBJ databases">
        <authorList>
            <person name="Li R."/>
            <person name="Bekaert M."/>
        </authorList>
    </citation>
    <scope>NUCLEOTIDE SEQUENCE</scope>
    <source>
        <strain evidence="14">Farmed</strain>
    </source>
</reference>
<protein>
    <recommendedName>
        <fullName evidence="11">Fucosyltransferase</fullName>
        <ecNumber evidence="11">2.4.1.-</ecNumber>
    </recommendedName>
</protein>
<dbReference type="Proteomes" id="UP000597762">
    <property type="component" value="Unassembled WGS sequence"/>
</dbReference>
<dbReference type="PANTHER" id="PTHR11929">
    <property type="entry name" value="ALPHA- 1,3 -FUCOSYLTRANSFERASE"/>
    <property type="match status" value="1"/>
</dbReference>
<evidence type="ECO:0000256" key="10">
    <source>
        <dbReference type="ARBA" id="ARBA00060399"/>
    </source>
</evidence>
<evidence type="ECO:0000256" key="9">
    <source>
        <dbReference type="ARBA" id="ARBA00023180"/>
    </source>
</evidence>
<keyword evidence="4 11" id="KW-0808">Transferase</keyword>
<dbReference type="Pfam" id="PF00852">
    <property type="entry name" value="Glyco_transf_10"/>
    <property type="match status" value="1"/>
</dbReference>
<dbReference type="FunFam" id="3.40.50.11660:FF:000002">
    <property type="entry name" value="Alpha-(1,3)-fucosyltransferase"/>
    <property type="match status" value="1"/>
</dbReference>